<organism evidence="2 3">
    <name type="scientific">Nitrospina watsonii</name>
    <dbReference type="NCBI Taxonomy" id="1323948"/>
    <lineage>
        <taxon>Bacteria</taxon>
        <taxon>Pseudomonadati</taxon>
        <taxon>Nitrospinota/Tectimicrobiota group</taxon>
        <taxon>Nitrospinota</taxon>
        <taxon>Nitrospinia</taxon>
        <taxon>Nitrospinales</taxon>
        <taxon>Nitrospinaceae</taxon>
        <taxon>Nitrospina</taxon>
    </lineage>
</organism>
<dbReference type="Pfam" id="PF00293">
    <property type="entry name" value="NUDIX"/>
    <property type="match status" value="1"/>
</dbReference>
<dbReference type="SUPFAM" id="SSF55811">
    <property type="entry name" value="Nudix"/>
    <property type="match status" value="1"/>
</dbReference>
<keyword evidence="2" id="KW-0378">Hydrolase</keyword>
<proteinExistence type="predicted"/>
<sequence>MDDGSELFDVVDVHDQVVGQATRREVHAQGLLHRSVHILVFNDAGELFLQKRSMNKDENPGYWDTSAAGHVSAGDDYWVTAHRELEEELGIRETLTPFTRVKACPETFWEHVECYTCTTQNPIRINPDEIDEGRFWPVESIQHALNTRHEAFTSSFRLLFAEYLKKHQL</sequence>
<dbReference type="GO" id="GO:0016787">
    <property type="term" value="F:hydrolase activity"/>
    <property type="evidence" value="ECO:0007669"/>
    <property type="project" value="UniProtKB-KW"/>
</dbReference>
<accession>A0ABN8VWY0</accession>
<dbReference type="Proteomes" id="UP001157733">
    <property type="component" value="Chromosome"/>
</dbReference>
<name>A0ABN8VWY0_9BACT</name>
<dbReference type="InterPro" id="IPR000086">
    <property type="entry name" value="NUDIX_hydrolase_dom"/>
</dbReference>
<evidence type="ECO:0000313" key="3">
    <source>
        <dbReference type="Proteomes" id="UP001157733"/>
    </source>
</evidence>
<gene>
    <name evidence="2" type="ORF">NSPWAT_1435</name>
</gene>
<reference evidence="2 3" key="1">
    <citation type="submission" date="2022-09" db="EMBL/GenBank/DDBJ databases">
        <authorList>
            <person name="Kop L."/>
        </authorList>
    </citation>
    <scope>NUCLEOTIDE SEQUENCE [LARGE SCALE GENOMIC DNA]</scope>
    <source>
        <strain evidence="2 3">347</strain>
    </source>
</reference>
<protein>
    <submittedName>
        <fullName evidence="2">NUDIX hydrolase</fullName>
    </submittedName>
</protein>
<feature type="domain" description="Nudix hydrolase" evidence="1">
    <location>
        <begin position="31"/>
        <end position="158"/>
    </location>
</feature>
<dbReference type="PROSITE" id="PS51462">
    <property type="entry name" value="NUDIX"/>
    <property type="match status" value="1"/>
</dbReference>
<dbReference type="Gene3D" id="3.90.79.10">
    <property type="entry name" value="Nucleoside Triphosphate Pyrophosphohydrolase"/>
    <property type="match status" value="1"/>
</dbReference>
<dbReference type="InterPro" id="IPR015797">
    <property type="entry name" value="NUDIX_hydrolase-like_dom_sf"/>
</dbReference>
<evidence type="ECO:0000259" key="1">
    <source>
        <dbReference type="PROSITE" id="PS51462"/>
    </source>
</evidence>
<keyword evidence="3" id="KW-1185">Reference proteome</keyword>
<dbReference type="EMBL" id="OX336137">
    <property type="protein sequence ID" value="CAI2718294.1"/>
    <property type="molecule type" value="Genomic_DNA"/>
</dbReference>
<dbReference type="PANTHER" id="PTHR10885:SF0">
    <property type="entry name" value="ISOPENTENYL-DIPHOSPHATE DELTA-ISOMERASE"/>
    <property type="match status" value="1"/>
</dbReference>
<evidence type="ECO:0000313" key="2">
    <source>
        <dbReference type="EMBL" id="CAI2718294.1"/>
    </source>
</evidence>
<dbReference type="RefSeq" id="WP_282011197.1">
    <property type="nucleotide sequence ID" value="NZ_OX336137.1"/>
</dbReference>
<dbReference type="CDD" id="cd04692">
    <property type="entry name" value="NUDIX_Hydrolase"/>
    <property type="match status" value="1"/>
</dbReference>
<dbReference type="PANTHER" id="PTHR10885">
    <property type="entry name" value="ISOPENTENYL-DIPHOSPHATE DELTA-ISOMERASE"/>
    <property type="match status" value="1"/>
</dbReference>